<dbReference type="RefSeq" id="WP_139184017.1">
    <property type="nucleotide sequence ID" value="NZ_FNIT01000006.1"/>
</dbReference>
<dbReference type="EMBL" id="FNIT01000006">
    <property type="protein sequence ID" value="SDO42388.1"/>
    <property type="molecule type" value="Genomic_DNA"/>
</dbReference>
<sequence>MIPLAQFLADDSGDEFVPLRATPRPTPVAARSLDATPSRAPAAAPVAMRPAFTAAARPVAAPAAVRPAIPDPRVASREVEAERIAFAMERNALREEMRQAVARARQDALQEGGDAVRQDLEAASEARVAELRRQLETDHAAALADARRAWIESEGERLADLVVLQMAVFEDALRQTLNAILRPLVLDARKRQTVDELAGAVKTIAFDGHAVKIAASGPSDLLEALETKLGDHARHVSFDADEAHTDVRIDADQTVIETRLASWLKAVEEALS</sequence>
<evidence type="ECO:0000313" key="2">
    <source>
        <dbReference type="Proteomes" id="UP000198793"/>
    </source>
</evidence>
<proteinExistence type="predicted"/>
<dbReference type="Proteomes" id="UP000198793">
    <property type="component" value="Unassembled WGS sequence"/>
</dbReference>
<keyword evidence="2" id="KW-1185">Reference proteome</keyword>
<protein>
    <recommendedName>
        <fullName evidence="3">Flagellar assembly protein FliH</fullName>
    </recommendedName>
</protein>
<dbReference type="STRING" id="1166073.SAMN05192530_106159"/>
<evidence type="ECO:0008006" key="3">
    <source>
        <dbReference type="Google" id="ProtNLM"/>
    </source>
</evidence>
<organism evidence="1 2">
    <name type="scientific">Aureimonas jatrophae</name>
    <dbReference type="NCBI Taxonomy" id="1166073"/>
    <lineage>
        <taxon>Bacteria</taxon>
        <taxon>Pseudomonadati</taxon>
        <taxon>Pseudomonadota</taxon>
        <taxon>Alphaproteobacteria</taxon>
        <taxon>Hyphomicrobiales</taxon>
        <taxon>Aurantimonadaceae</taxon>
        <taxon>Aureimonas</taxon>
    </lineage>
</organism>
<dbReference type="OrthoDB" id="7677041at2"/>
<reference evidence="1 2" key="1">
    <citation type="submission" date="2016-10" db="EMBL/GenBank/DDBJ databases">
        <authorList>
            <person name="de Groot N.N."/>
        </authorList>
    </citation>
    <scope>NUCLEOTIDE SEQUENCE [LARGE SCALE GENOMIC DNA]</scope>
    <source>
        <strain evidence="2">L7-484,KACC 16230,DSM 25025</strain>
    </source>
</reference>
<gene>
    <name evidence="1" type="ORF">SAMN05192530_106159</name>
</gene>
<accession>A0A1H0JF54</accession>
<name>A0A1H0JF54_9HYPH</name>
<evidence type="ECO:0000313" key="1">
    <source>
        <dbReference type="EMBL" id="SDO42388.1"/>
    </source>
</evidence>
<dbReference type="AlphaFoldDB" id="A0A1H0JF54"/>